<dbReference type="PROSITE" id="PS01360">
    <property type="entry name" value="ZF_MYND_1"/>
    <property type="match status" value="1"/>
</dbReference>
<protein>
    <recommendedName>
        <fullName evidence="6">MYND-type domain-containing protein</fullName>
    </recommendedName>
</protein>
<organism evidence="7 8">
    <name type="scientific">Polyporus arcularius HHB13444</name>
    <dbReference type="NCBI Taxonomy" id="1314778"/>
    <lineage>
        <taxon>Eukaryota</taxon>
        <taxon>Fungi</taxon>
        <taxon>Dikarya</taxon>
        <taxon>Basidiomycota</taxon>
        <taxon>Agaricomycotina</taxon>
        <taxon>Agaricomycetes</taxon>
        <taxon>Polyporales</taxon>
        <taxon>Polyporaceae</taxon>
        <taxon>Polyporus</taxon>
    </lineage>
</organism>
<evidence type="ECO:0000313" key="7">
    <source>
        <dbReference type="EMBL" id="TFK85160.1"/>
    </source>
</evidence>
<evidence type="ECO:0000256" key="2">
    <source>
        <dbReference type="ARBA" id="ARBA00022771"/>
    </source>
</evidence>
<keyword evidence="8" id="KW-1185">Reference proteome</keyword>
<proteinExistence type="predicted"/>
<dbReference type="Gene3D" id="6.10.140.2220">
    <property type="match status" value="1"/>
</dbReference>
<dbReference type="SUPFAM" id="SSF144232">
    <property type="entry name" value="HIT/MYND zinc finger-like"/>
    <property type="match status" value="1"/>
</dbReference>
<evidence type="ECO:0000313" key="8">
    <source>
        <dbReference type="Proteomes" id="UP000308197"/>
    </source>
</evidence>
<evidence type="ECO:0000256" key="4">
    <source>
        <dbReference type="PROSITE-ProRule" id="PRU00134"/>
    </source>
</evidence>
<feature type="region of interest" description="Disordered" evidence="5">
    <location>
        <begin position="441"/>
        <end position="460"/>
    </location>
</feature>
<evidence type="ECO:0000256" key="3">
    <source>
        <dbReference type="ARBA" id="ARBA00022833"/>
    </source>
</evidence>
<feature type="compositionally biased region" description="Basic and acidic residues" evidence="5">
    <location>
        <begin position="441"/>
        <end position="453"/>
    </location>
</feature>
<keyword evidence="1" id="KW-0479">Metal-binding</keyword>
<reference evidence="7 8" key="1">
    <citation type="journal article" date="2019" name="Nat. Ecol. Evol.">
        <title>Megaphylogeny resolves global patterns of mushroom evolution.</title>
        <authorList>
            <person name="Varga T."/>
            <person name="Krizsan K."/>
            <person name="Foldi C."/>
            <person name="Dima B."/>
            <person name="Sanchez-Garcia M."/>
            <person name="Sanchez-Ramirez S."/>
            <person name="Szollosi G.J."/>
            <person name="Szarkandi J.G."/>
            <person name="Papp V."/>
            <person name="Albert L."/>
            <person name="Andreopoulos W."/>
            <person name="Angelini C."/>
            <person name="Antonin V."/>
            <person name="Barry K.W."/>
            <person name="Bougher N.L."/>
            <person name="Buchanan P."/>
            <person name="Buyck B."/>
            <person name="Bense V."/>
            <person name="Catcheside P."/>
            <person name="Chovatia M."/>
            <person name="Cooper J."/>
            <person name="Damon W."/>
            <person name="Desjardin D."/>
            <person name="Finy P."/>
            <person name="Geml J."/>
            <person name="Haridas S."/>
            <person name="Hughes K."/>
            <person name="Justo A."/>
            <person name="Karasinski D."/>
            <person name="Kautmanova I."/>
            <person name="Kiss B."/>
            <person name="Kocsube S."/>
            <person name="Kotiranta H."/>
            <person name="LaButti K.M."/>
            <person name="Lechner B.E."/>
            <person name="Liimatainen K."/>
            <person name="Lipzen A."/>
            <person name="Lukacs Z."/>
            <person name="Mihaltcheva S."/>
            <person name="Morgado L.N."/>
            <person name="Niskanen T."/>
            <person name="Noordeloos M.E."/>
            <person name="Ohm R.A."/>
            <person name="Ortiz-Santana B."/>
            <person name="Ovrebo C."/>
            <person name="Racz N."/>
            <person name="Riley R."/>
            <person name="Savchenko A."/>
            <person name="Shiryaev A."/>
            <person name="Soop K."/>
            <person name="Spirin V."/>
            <person name="Szebenyi C."/>
            <person name="Tomsovsky M."/>
            <person name="Tulloss R.E."/>
            <person name="Uehling J."/>
            <person name="Grigoriev I.V."/>
            <person name="Vagvolgyi C."/>
            <person name="Papp T."/>
            <person name="Martin F.M."/>
            <person name="Miettinen O."/>
            <person name="Hibbett D.S."/>
            <person name="Nagy L.G."/>
        </authorList>
    </citation>
    <scope>NUCLEOTIDE SEQUENCE [LARGE SCALE GENOMIC DNA]</scope>
    <source>
        <strain evidence="7 8">HHB13444</strain>
    </source>
</reference>
<dbReference type="EMBL" id="ML211270">
    <property type="protein sequence ID" value="TFK85160.1"/>
    <property type="molecule type" value="Genomic_DNA"/>
</dbReference>
<sequence length="460" mass="51107">MMMRSFPTTMCSFPTTMCSPPPVPSDPFRILSSPPCDVPFNPGLALGRHHASWFLVYARRPMIQSQRVVLCLNFLVPDDPNSVEARSPPGNPVFTVGGYGVAARKVLDALRGLRDEDGRSPVVLTERYAEGNEYGLLADVEVLIPENELIQACAHCGTWETQYGPRFLRCGGCKSRWYCSAECQQDDWKPRYHKGECRLLREGKASEVESRRKLHNNGWYFDYGPQGDETLLEDTGPHTYERAVHSNDVSFLAYGRRYPPHDVDPPATPRPPLVQRHDGYPPGFVPTGDERVDSTIRHLHAIKLKTHGRQDAGAPLPKTYPVSDAVPAHAIPVFPPLPEAAGFVPTGDPFLDQSRLCAHLNAHGMEAEHDALGNVTAARQESIEERGRLDAERWERTRRLMYAAREELYEEYGVSSPGEFVAIACPDGAGGESLAKLQERLREEKEGASRARVEASAQAA</sequence>
<dbReference type="PROSITE" id="PS50865">
    <property type="entry name" value="ZF_MYND_2"/>
    <property type="match status" value="1"/>
</dbReference>
<evidence type="ECO:0000259" key="6">
    <source>
        <dbReference type="PROSITE" id="PS50865"/>
    </source>
</evidence>
<dbReference type="Pfam" id="PF01753">
    <property type="entry name" value="zf-MYND"/>
    <property type="match status" value="1"/>
</dbReference>
<dbReference type="InterPro" id="IPR002893">
    <property type="entry name" value="Znf_MYND"/>
</dbReference>
<dbReference type="GO" id="GO:0008270">
    <property type="term" value="F:zinc ion binding"/>
    <property type="evidence" value="ECO:0007669"/>
    <property type="project" value="UniProtKB-KW"/>
</dbReference>
<evidence type="ECO:0000256" key="1">
    <source>
        <dbReference type="ARBA" id="ARBA00022723"/>
    </source>
</evidence>
<dbReference type="AlphaFoldDB" id="A0A5C3PAC1"/>
<feature type="domain" description="MYND-type" evidence="6">
    <location>
        <begin position="153"/>
        <end position="197"/>
    </location>
</feature>
<gene>
    <name evidence="7" type="ORF">K466DRAFT_664684</name>
</gene>
<dbReference type="InParanoid" id="A0A5C3PAC1"/>
<accession>A0A5C3PAC1</accession>
<evidence type="ECO:0000256" key="5">
    <source>
        <dbReference type="SAM" id="MobiDB-lite"/>
    </source>
</evidence>
<keyword evidence="2 4" id="KW-0863">Zinc-finger</keyword>
<dbReference type="Proteomes" id="UP000308197">
    <property type="component" value="Unassembled WGS sequence"/>
</dbReference>
<keyword evidence="3" id="KW-0862">Zinc</keyword>
<name>A0A5C3PAC1_9APHY</name>